<protein>
    <recommendedName>
        <fullName evidence="2">Reverse transcriptase domain-containing protein</fullName>
    </recommendedName>
</protein>
<accession>A0A6L2Q4A3</accession>
<evidence type="ECO:0000256" key="1">
    <source>
        <dbReference type="SAM" id="Phobius"/>
    </source>
</evidence>
<evidence type="ECO:0000259" key="2">
    <source>
        <dbReference type="PROSITE" id="PS50878"/>
    </source>
</evidence>
<feature type="domain" description="Reverse transcriptase" evidence="2">
    <location>
        <begin position="203"/>
        <end position="478"/>
    </location>
</feature>
<dbReference type="Proteomes" id="UP000502823">
    <property type="component" value="Unassembled WGS sequence"/>
</dbReference>
<keyword evidence="1" id="KW-1133">Transmembrane helix</keyword>
<feature type="transmembrane region" description="Helical" evidence="1">
    <location>
        <begin position="500"/>
        <end position="526"/>
    </location>
</feature>
<name>A0A6L2Q4A3_COPFO</name>
<dbReference type="InParanoid" id="A0A6L2Q4A3"/>
<dbReference type="AlphaFoldDB" id="A0A6L2Q4A3"/>
<keyword evidence="1" id="KW-0472">Membrane</keyword>
<dbReference type="Pfam" id="PF00078">
    <property type="entry name" value="RVT_1"/>
    <property type="match status" value="1"/>
</dbReference>
<dbReference type="InterPro" id="IPR000477">
    <property type="entry name" value="RT_dom"/>
</dbReference>
<dbReference type="CDD" id="cd01650">
    <property type="entry name" value="RT_nLTR_like"/>
    <property type="match status" value="1"/>
</dbReference>
<dbReference type="EMBL" id="BLKM01000712">
    <property type="protein sequence ID" value="GFG37678.1"/>
    <property type="molecule type" value="Genomic_DNA"/>
</dbReference>
<organism evidence="3 4">
    <name type="scientific">Coptotermes formosanus</name>
    <name type="common">Formosan subterranean termite</name>
    <dbReference type="NCBI Taxonomy" id="36987"/>
    <lineage>
        <taxon>Eukaryota</taxon>
        <taxon>Metazoa</taxon>
        <taxon>Ecdysozoa</taxon>
        <taxon>Arthropoda</taxon>
        <taxon>Hexapoda</taxon>
        <taxon>Insecta</taxon>
        <taxon>Pterygota</taxon>
        <taxon>Neoptera</taxon>
        <taxon>Polyneoptera</taxon>
        <taxon>Dictyoptera</taxon>
        <taxon>Blattodea</taxon>
        <taxon>Blattoidea</taxon>
        <taxon>Termitoidae</taxon>
        <taxon>Rhinotermitidae</taxon>
        <taxon>Coptotermes</taxon>
    </lineage>
</organism>
<keyword evidence="4" id="KW-1185">Reference proteome</keyword>
<evidence type="ECO:0000313" key="4">
    <source>
        <dbReference type="Proteomes" id="UP000502823"/>
    </source>
</evidence>
<comment type="caution">
    <text evidence="3">The sequence shown here is derived from an EMBL/GenBank/DDBJ whole genome shotgun (WGS) entry which is preliminary data.</text>
</comment>
<dbReference type="PROSITE" id="PS50878">
    <property type="entry name" value="RT_POL"/>
    <property type="match status" value="1"/>
</dbReference>
<dbReference type="OrthoDB" id="6758379at2759"/>
<gene>
    <name evidence="3" type="ORF">Cfor_12162</name>
</gene>
<reference evidence="4" key="1">
    <citation type="submission" date="2020-01" db="EMBL/GenBank/DDBJ databases">
        <title>Draft genome sequence of the Termite Coptotermes fromosanus.</title>
        <authorList>
            <person name="Itakura S."/>
            <person name="Yosikawa Y."/>
            <person name="Umezawa K."/>
        </authorList>
    </citation>
    <scope>NUCLEOTIDE SEQUENCE [LARGE SCALE GENOMIC DNA]</scope>
</reference>
<sequence>MGNVFTNNDVNISFNNFLNTYLRFFYASFPMKKFTQTRHAKAWITPPIRKSCTIKTTLYMISKNSSDPIIKKNYKIYCKILSEVITMEKKQYYNNLLIHSQNKQKTTWNIIKNLTNNHNIILENSMNNGKLASESYNPINYLHNVYTRPFTKIKLKHTTTGEIEEIIRNLKVKNSYGYDEISTKIIKASAPYIRSPLSHIVNRILSTGIFPHRLKFSEIKPVYKKGDRTNFANYKPISLLPSFSKIFEKLTHKRLDKHIRNNNILAKEQYGFVVNSSTEIATHNLLNTMLSSLNNKLYVGVLFCDLQKAFDGVNHELLISKMNFYGITGIANKLIKSYLSNRYQRLVTNDNKLNKISSKWEEAKCGVAQCSILGPLIFLLYINDFPKTISEISSRILFADDTSIIIANPNPTEFTKNTNQLLSYISRWFISNMLYLNYDKTYFMQFVTKKNKEIDMRVNFANKCISNISNTKFLGLTIDASMSWKVHIKELTTKINKACYAIILIKPIVSLNVLITIYFAVFTLLYHTISYFGATQVTVQIFSLSKKE</sequence>
<keyword evidence="1" id="KW-0812">Transmembrane</keyword>
<proteinExistence type="predicted"/>
<dbReference type="PANTHER" id="PTHR33332">
    <property type="entry name" value="REVERSE TRANSCRIPTASE DOMAIN-CONTAINING PROTEIN"/>
    <property type="match status" value="1"/>
</dbReference>
<evidence type="ECO:0000313" key="3">
    <source>
        <dbReference type="EMBL" id="GFG37678.1"/>
    </source>
</evidence>